<feature type="region of interest" description="Disordered" evidence="1">
    <location>
        <begin position="728"/>
        <end position="749"/>
    </location>
</feature>
<proteinExistence type="predicted"/>
<protein>
    <submittedName>
        <fullName evidence="2">Uncharacterized protein</fullName>
    </submittedName>
</protein>
<feature type="compositionally biased region" description="Low complexity" evidence="1">
    <location>
        <begin position="251"/>
        <end position="289"/>
    </location>
</feature>
<dbReference type="PANTHER" id="PTHR11895:SF67">
    <property type="entry name" value="AMIDASE DOMAIN-CONTAINING PROTEIN"/>
    <property type="match status" value="1"/>
</dbReference>
<dbReference type="GO" id="GO:0003824">
    <property type="term" value="F:catalytic activity"/>
    <property type="evidence" value="ECO:0007669"/>
    <property type="project" value="InterPro"/>
</dbReference>
<feature type="compositionally biased region" description="Basic and acidic residues" evidence="1">
    <location>
        <begin position="352"/>
        <end position="364"/>
    </location>
</feature>
<feature type="compositionally biased region" description="Low complexity" evidence="1">
    <location>
        <begin position="732"/>
        <end position="749"/>
    </location>
</feature>
<dbReference type="Gene3D" id="3.90.1300.10">
    <property type="entry name" value="Amidase signature (AS) domain"/>
    <property type="match status" value="2"/>
</dbReference>
<reference evidence="2 3" key="1">
    <citation type="journal article" date="2021" name="MBio">
        <title>A New Model Trypanosomatid, Novymonas esmeraldas: Genomic Perception of Its 'Candidatus Pandoraea novymonadis' Endosymbiont.</title>
        <authorList>
            <person name="Zakharova A."/>
            <person name="Saura A."/>
            <person name="Butenko A."/>
            <person name="Podesvova L."/>
            <person name="Warmusova S."/>
            <person name="Kostygov A.Y."/>
            <person name="Nenarokova A."/>
            <person name="Lukes J."/>
            <person name="Opperdoes F.R."/>
            <person name="Yurchenko V."/>
        </authorList>
    </citation>
    <scope>NUCLEOTIDE SEQUENCE [LARGE SCALE GENOMIC DNA]</scope>
    <source>
        <strain evidence="2 3">E262AT.01</strain>
    </source>
</reference>
<evidence type="ECO:0000313" key="3">
    <source>
        <dbReference type="Proteomes" id="UP001430356"/>
    </source>
</evidence>
<sequence>MSSTTTSASAAGHVARNSARRMVRQLHHHMSEQRQAVMECRNRAEAMSASGIAHDSHVGRVQHPSPLCFVEVASEQDVKHNFIPYGPLSGIAVAVSDALDVQEFYTRSGLDTPMFHHVARKEFPIISWLRRQGAQFVGKLSCRTPFALSEGTVFGVDKPVAIAVTEHACDYAISCSLNGPSSVLCAVHHDMVGFKPTSQTFGTFTERFELTVPSMTVGLSARRVDDLMYLWQLYTASIDPEAYFESTTTKNVGAGTSNTTTTTTTGATPTTTDATVASSPDVSASGSSGNTAHETTAGELKAGQSTASTADDAPPPPPPTPTPSGSSSAGGATAAGQSSSRWWSGKATPEVAHPDDTPKYARPEILDHSPYNYTVRDRRGHIADIDVGWRDYNAEAAMADDFNRPSRPGLLRRLFTGPHTYETPQVELAVGYPAEWIDRYCTGKYASSTEFHQRITDAVYMHSALHYNQKLEIVPLAFDFSMEEVMEAVAVISQYELAKSFERLIAPASASAAVARAEADARVAVEVSDESGETPAGGATGNGGGSEGRERSAATTSPDGALLQPLGSGVPPTAPHGRHAAGHNRPHPFAALSGVLEELPATMVQSIQAGQRLSIRDYNRALRVRDDVVRATEEQFMDVDCFVTPLLSDPYVSGDVRSVRLTLPFQLAGNPILSVQVDPQTPVALIGELGRDAALMEDAFCLLQFVRGASPRWWRQRVFGDGAAATLGSGKGSHSSSSSSGSSGAGAAALSLPADTSTAAQWLGASSPSK</sequence>
<feature type="region of interest" description="Disordered" evidence="1">
    <location>
        <begin position="250"/>
        <end position="364"/>
    </location>
</feature>
<dbReference type="InterPro" id="IPR036928">
    <property type="entry name" value="AS_sf"/>
</dbReference>
<dbReference type="Proteomes" id="UP001430356">
    <property type="component" value="Unassembled WGS sequence"/>
</dbReference>
<feature type="compositionally biased region" description="Pro residues" evidence="1">
    <location>
        <begin position="313"/>
        <end position="322"/>
    </location>
</feature>
<dbReference type="EMBL" id="JAECZO010000104">
    <property type="protein sequence ID" value="KAK7197386.1"/>
    <property type="molecule type" value="Genomic_DNA"/>
</dbReference>
<keyword evidence="3" id="KW-1185">Reference proteome</keyword>
<evidence type="ECO:0000313" key="2">
    <source>
        <dbReference type="EMBL" id="KAK7197386.1"/>
    </source>
</evidence>
<feature type="compositionally biased region" description="Basic residues" evidence="1">
    <location>
        <begin position="576"/>
        <end position="586"/>
    </location>
</feature>
<feature type="compositionally biased region" description="Low complexity" evidence="1">
    <location>
        <begin position="323"/>
        <end position="340"/>
    </location>
</feature>
<feature type="region of interest" description="Disordered" evidence="1">
    <location>
        <begin position="525"/>
        <end position="588"/>
    </location>
</feature>
<comment type="caution">
    <text evidence="2">The sequence shown here is derived from an EMBL/GenBank/DDBJ whole genome shotgun (WGS) entry which is preliminary data.</text>
</comment>
<dbReference type="PANTHER" id="PTHR11895">
    <property type="entry name" value="TRANSAMIDASE"/>
    <property type="match status" value="1"/>
</dbReference>
<evidence type="ECO:0000256" key="1">
    <source>
        <dbReference type="SAM" id="MobiDB-lite"/>
    </source>
</evidence>
<dbReference type="InterPro" id="IPR000120">
    <property type="entry name" value="Amidase"/>
</dbReference>
<accession>A0AAW0EV05</accession>
<name>A0AAW0EV05_9TRYP</name>
<organism evidence="2 3">
    <name type="scientific">Novymonas esmeraldas</name>
    <dbReference type="NCBI Taxonomy" id="1808958"/>
    <lineage>
        <taxon>Eukaryota</taxon>
        <taxon>Discoba</taxon>
        <taxon>Euglenozoa</taxon>
        <taxon>Kinetoplastea</taxon>
        <taxon>Metakinetoplastina</taxon>
        <taxon>Trypanosomatida</taxon>
        <taxon>Trypanosomatidae</taxon>
        <taxon>Novymonas</taxon>
    </lineage>
</organism>
<gene>
    <name evidence="2" type="ORF">NESM_000686500</name>
</gene>
<dbReference type="SUPFAM" id="SSF75304">
    <property type="entry name" value="Amidase signature (AS) enzymes"/>
    <property type="match status" value="2"/>
</dbReference>
<dbReference type="AlphaFoldDB" id="A0AAW0EV05"/>